<evidence type="ECO:0000256" key="5">
    <source>
        <dbReference type="SAM" id="Phobius"/>
    </source>
</evidence>
<evidence type="ECO:0000256" key="1">
    <source>
        <dbReference type="ARBA" id="ARBA00004141"/>
    </source>
</evidence>
<dbReference type="AlphaFoldDB" id="A0A8T9C747"/>
<feature type="transmembrane region" description="Helical" evidence="5">
    <location>
        <begin position="200"/>
        <end position="220"/>
    </location>
</feature>
<proteinExistence type="predicted"/>
<organism evidence="6 7">
    <name type="scientific">Lachnellula suecica</name>
    <dbReference type="NCBI Taxonomy" id="602035"/>
    <lineage>
        <taxon>Eukaryota</taxon>
        <taxon>Fungi</taxon>
        <taxon>Dikarya</taxon>
        <taxon>Ascomycota</taxon>
        <taxon>Pezizomycotina</taxon>
        <taxon>Leotiomycetes</taxon>
        <taxon>Helotiales</taxon>
        <taxon>Lachnaceae</taxon>
        <taxon>Lachnellula</taxon>
    </lineage>
</organism>
<feature type="transmembrane region" description="Helical" evidence="5">
    <location>
        <begin position="118"/>
        <end position="136"/>
    </location>
</feature>
<feature type="transmembrane region" description="Helical" evidence="5">
    <location>
        <begin position="156"/>
        <end position="180"/>
    </location>
</feature>
<feature type="transmembrane region" description="Helical" evidence="5">
    <location>
        <begin position="79"/>
        <end position="98"/>
    </location>
</feature>
<gene>
    <name evidence="6" type="primary">RTA1_1</name>
    <name evidence="6" type="ORF">LSUE1_G004622</name>
</gene>
<feature type="transmembrane region" description="Helical" evidence="5">
    <location>
        <begin position="15"/>
        <end position="34"/>
    </location>
</feature>
<comment type="caution">
    <text evidence="6">The sequence shown here is derived from an EMBL/GenBank/DDBJ whole genome shotgun (WGS) entry which is preliminary data.</text>
</comment>
<evidence type="ECO:0000313" key="6">
    <source>
        <dbReference type="EMBL" id="TVY78580.1"/>
    </source>
</evidence>
<comment type="subcellular location">
    <subcellularLocation>
        <location evidence="1">Membrane</location>
        <topology evidence="1">Multi-pass membrane protein</topology>
    </subcellularLocation>
</comment>
<dbReference type="Proteomes" id="UP000469558">
    <property type="component" value="Unassembled WGS sequence"/>
</dbReference>
<protein>
    <submittedName>
        <fullName evidence="6">Protein RTA1</fullName>
    </submittedName>
</protein>
<feature type="transmembrane region" description="Helical" evidence="5">
    <location>
        <begin position="41"/>
        <end position="59"/>
    </location>
</feature>
<keyword evidence="4 5" id="KW-0472">Membrane</keyword>
<keyword evidence="2 5" id="KW-0812">Transmembrane</keyword>
<dbReference type="Pfam" id="PF04479">
    <property type="entry name" value="RTA1"/>
    <property type="match status" value="1"/>
</dbReference>
<evidence type="ECO:0000256" key="4">
    <source>
        <dbReference type="ARBA" id="ARBA00023136"/>
    </source>
</evidence>
<dbReference type="EMBL" id="QGMK01000725">
    <property type="protein sequence ID" value="TVY78580.1"/>
    <property type="molecule type" value="Genomic_DNA"/>
</dbReference>
<dbReference type="PANTHER" id="PTHR31465">
    <property type="entry name" value="PROTEIN RTA1-RELATED"/>
    <property type="match status" value="1"/>
</dbReference>
<dbReference type="PANTHER" id="PTHR31465:SF35">
    <property type="entry name" value="RTA1 DOMAIN PROTEIN-RELATED"/>
    <property type="match status" value="1"/>
</dbReference>
<dbReference type="InterPro" id="IPR007568">
    <property type="entry name" value="RTA1"/>
</dbReference>
<evidence type="ECO:0000256" key="2">
    <source>
        <dbReference type="ARBA" id="ARBA00022692"/>
    </source>
</evidence>
<reference evidence="6 7" key="1">
    <citation type="submission" date="2018-05" db="EMBL/GenBank/DDBJ databases">
        <title>Genome sequencing and assembly of the regulated plant pathogen Lachnellula willkommii and related sister species for the development of diagnostic species identification markers.</title>
        <authorList>
            <person name="Giroux E."/>
            <person name="Bilodeau G."/>
        </authorList>
    </citation>
    <scope>NUCLEOTIDE SEQUENCE [LARGE SCALE GENOMIC DNA]</scope>
    <source>
        <strain evidence="6 7">CBS 268.59</strain>
    </source>
</reference>
<keyword evidence="7" id="KW-1185">Reference proteome</keyword>
<evidence type="ECO:0000256" key="3">
    <source>
        <dbReference type="ARBA" id="ARBA00022989"/>
    </source>
</evidence>
<dbReference type="GO" id="GO:0016020">
    <property type="term" value="C:membrane"/>
    <property type="evidence" value="ECO:0007669"/>
    <property type="project" value="UniProtKB-SubCell"/>
</dbReference>
<dbReference type="OrthoDB" id="3358017at2759"/>
<evidence type="ECO:0000313" key="7">
    <source>
        <dbReference type="Proteomes" id="UP000469558"/>
    </source>
</evidence>
<sequence length="266" mass="29739">MAKDKYILYHYEPSFGAAIAFVALFGVSAALHIFQLARKRTWYFIPFVIGGLFETIGYIGRALNSKENYNEWTTGPYTMQSLLLLLAPALFAASIYMVLARIIRLTDGEAHSLIKVKWLTKVFVMGDVISFLAQSAGGGMLTQAKDNDGVKLGQNIIIGGLGIQVAVFGFFIIVSALFHIRIRRVPTQVSQSLHVPWEQFLFVLYAASCFIMIRSVFRIAEYVMGSDGALLKNEVYLYVFDAGLMTLTTFLFNLRHPSAIIPNRQT</sequence>
<accession>A0A8T9C747</accession>
<keyword evidence="3 5" id="KW-1133">Transmembrane helix</keyword>
<feature type="transmembrane region" description="Helical" evidence="5">
    <location>
        <begin position="235"/>
        <end position="254"/>
    </location>
</feature>
<name>A0A8T9C747_9HELO</name>